<evidence type="ECO:0000313" key="1">
    <source>
        <dbReference type="EMBL" id="CEO97079.1"/>
    </source>
</evidence>
<reference evidence="1 2" key="1">
    <citation type="submission" date="2015-02" db="EMBL/GenBank/DDBJ databases">
        <authorList>
            <person name="Chooi Y.-H."/>
        </authorList>
    </citation>
    <scope>NUCLEOTIDE SEQUENCE [LARGE SCALE GENOMIC DNA]</scope>
    <source>
        <strain evidence="1">E3</strain>
    </source>
</reference>
<dbReference type="Proteomes" id="UP000039324">
    <property type="component" value="Unassembled WGS sequence"/>
</dbReference>
<sequence length="270" mass="30414">METMFLWIDIHPALLENNARSNVQEFNEWRDTNCKEYLNELRLSDFLVAEISKKLEELEAPNINPTILDNFDEVMRSNGLYNSLNNRAKESRIRRNALIRDICEAKGVPSDDFTDALDVGLNATAESISVAQTPSGYGGDIALYQVQGLPGWSCVARRRRCAIVRSLLSSARAVYLLFANSVSAVSVPVEHVLQDAPRRTRPPSRNRIGSFEKYVYARLDGWRLVLYGVLAVYEVLPRERRVPSLVVIPDRRGRSSQLGIQVSCSSCPNL</sequence>
<keyword evidence="2" id="KW-1185">Reference proteome</keyword>
<dbReference type="AlphaFoldDB" id="A0A0G4IPI3"/>
<dbReference type="EMBL" id="CDSF01000078">
    <property type="protein sequence ID" value="CEO97079.1"/>
    <property type="molecule type" value="Genomic_DNA"/>
</dbReference>
<protein>
    <submittedName>
        <fullName evidence="1">Uncharacterized protein</fullName>
    </submittedName>
</protein>
<name>A0A0G4IPI3_PLABS</name>
<accession>A0A0G4IPI3</accession>
<evidence type="ECO:0000313" key="2">
    <source>
        <dbReference type="Proteomes" id="UP000039324"/>
    </source>
</evidence>
<proteinExistence type="predicted"/>
<gene>
    <name evidence="1" type="ORF">PBRA_005683</name>
</gene>
<organism evidence="1 2">
    <name type="scientific">Plasmodiophora brassicae</name>
    <name type="common">Clubroot disease agent</name>
    <dbReference type="NCBI Taxonomy" id="37360"/>
    <lineage>
        <taxon>Eukaryota</taxon>
        <taxon>Sar</taxon>
        <taxon>Rhizaria</taxon>
        <taxon>Endomyxa</taxon>
        <taxon>Phytomyxea</taxon>
        <taxon>Plasmodiophorida</taxon>
        <taxon>Plasmodiophoridae</taxon>
        <taxon>Plasmodiophora</taxon>
    </lineage>
</organism>